<organism evidence="1 2">
    <name type="scientific">Candidatus Aphodocola excrementigallinarum</name>
    <dbReference type="NCBI Taxonomy" id="2840670"/>
    <lineage>
        <taxon>Bacteria</taxon>
        <taxon>Bacillati</taxon>
        <taxon>Bacillota</taxon>
        <taxon>Bacilli</taxon>
        <taxon>Candidatus Aphodocola</taxon>
    </lineage>
</organism>
<gene>
    <name evidence="1" type="ORF">IAB68_01150</name>
</gene>
<reference evidence="1" key="1">
    <citation type="submission" date="2020-10" db="EMBL/GenBank/DDBJ databases">
        <authorList>
            <person name="Gilroy R."/>
        </authorList>
    </citation>
    <scope>NUCLEOTIDE SEQUENCE</scope>
    <source>
        <strain evidence="1">CHK193-30670</strain>
    </source>
</reference>
<evidence type="ECO:0000313" key="2">
    <source>
        <dbReference type="Proteomes" id="UP000824074"/>
    </source>
</evidence>
<reference evidence="1" key="2">
    <citation type="journal article" date="2021" name="PeerJ">
        <title>Extensive microbial diversity within the chicken gut microbiome revealed by metagenomics and culture.</title>
        <authorList>
            <person name="Gilroy R."/>
            <person name="Ravi A."/>
            <person name="Getino M."/>
            <person name="Pursley I."/>
            <person name="Horton D.L."/>
            <person name="Alikhan N.F."/>
            <person name="Baker D."/>
            <person name="Gharbi K."/>
            <person name="Hall N."/>
            <person name="Watson M."/>
            <person name="Adriaenssens E.M."/>
            <person name="Foster-Nyarko E."/>
            <person name="Jarju S."/>
            <person name="Secka A."/>
            <person name="Antonio M."/>
            <person name="Oren A."/>
            <person name="Chaudhuri R.R."/>
            <person name="La Ragione R."/>
            <person name="Hildebrand F."/>
            <person name="Pallen M.J."/>
        </authorList>
    </citation>
    <scope>NUCLEOTIDE SEQUENCE</scope>
    <source>
        <strain evidence="1">CHK193-30670</strain>
    </source>
</reference>
<dbReference type="AlphaFoldDB" id="A0A9D1LHF7"/>
<proteinExistence type="predicted"/>
<name>A0A9D1LHF7_9FIRM</name>
<protein>
    <submittedName>
        <fullName evidence="1">Uncharacterized protein</fullName>
    </submittedName>
</protein>
<dbReference type="Proteomes" id="UP000824074">
    <property type="component" value="Unassembled WGS sequence"/>
</dbReference>
<accession>A0A9D1LHF7</accession>
<evidence type="ECO:0000313" key="1">
    <source>
        <dbReference type="EMBL" id="HIU39894.1"/>
    </source>
</evidence>
<dbReference type="EMBL" id="DVMT01000014">
    <property type="protein sequence ID" value="HIU39894.1"/>
    <property type="molecule type" value="Genomic_DNA"/>
</dbReference>
<comment type="caution">
    <text evidence="1">The sequence shown here is derived from an EMBL/GenBank/DDBJ whole genome shotgun (WGS) entry which is preliminary data.</text>
</comment>
<sequence>MEDIKRLLEEKLKDTDQSKILLNKIIDNYNYLVSLESKIYKDLEEKDKVRINEIIYDMLFCIKSIRSISKKDYYVLLNNYIGNFLHLFYNCDDMLRINKHNNIIENYLISTDEVSKIVCDIDNRNIDDFKVAFELIWLCYFTLSNDYVSLKDKLLNANNNNYTDIDYQINDRKHTLLITLRSKNRNYNIEKNEE</sequence>